<evidence type="ECO:0000313" key="1">
    <source>
        <dbReference type="EMBL" id="MBC3474991.1"/>
    </source>
</evidence>
<keyword evidence="2" id="KW-1185">Reference proteome</keyword>
<protein>
    <recommendedName>
        <fullName evidence="3">Restriction endonuclease type IV Mrr domain-containing protein</fullName>
    </recommendedName>
</protein>
<reference evidence="1 2" key="1">
    <citation type="journal article" date="2020" name="Microorganisms">
        <title>Reliable Identification of Environmental Pseudomonas Isolates Using the rpoD Gene.</title>
        <authorList>
            <consortium name="The Broad Institute Genome Sequencing Platform"/>
            <person name="Girard L."/>
            <person name="Lood C."/>
            <person name="Rokni-Zadeh H."/>
            <person name="van Noort V."/>
            <person name="Lavigne R."/>
            <person name="De Mot R."/>
        </authorList>
    </citation>
    <scope>NUCLEOTIDE SEQUENCE [LARGE SCALE GENOMIC DNA]</scope>
    <source>
        <strain evidence="1 2">RW7P2</strain>
    </source>
</reference>
<accession>A0ABR6V3E8</accession>
<dbReference type="RefSeq" id="WP_186598318.1">
    <property type="nucleotide sequence ID" value="NZ_JABWRS010000003.1"/>
</dbReference>
<comment type="caution">
    <text evidence="1">The sequence shown here is derived from an EMBL/GenBank/DDBJ whole genome shotgun (WGS) entry which is preliminary data.</text>
</comment>
<dbReference type="EMBL" id="JABWRS010000003">
    <property type="protein sequence ID" value="MBC3474991.1"/>
    <property type="molecule type" value="Genomic_DNA"/>
</dbReference>
<evidence type="ECO:0008006" key="3">
    <source>
        <dbReference type="Google" id="ProtNLM"/>
    </source>
</evidence>
<organism evidence="1 2">
    <name type="scientific">Pseudomonas taiwanensis</name>
    <dbReference type="NCBI Taxonomy" id="470150"/>
    <lineage>
        <taxon>Bacteria</taxon>
        <taxon>Pseudomonadati</taxon>
        <taxon>Pseudomonadota</taxon>
        <taxon>Gammaproteobacteria</taxon>
        <taxon>Pseudomonadales</taxon>
        <taxon>Pseudomonadaceae</taxon>
        <taxon>Pseudomonas</taxon>
    </lineage>
</organism>
<dbReference type="Proteomes" id="UP000628086">
    <property type="component" value="Unassembled WGS sequence"/>
</dbReference>
<name>A0ABR6V3E8_9PSED</name>
<sequence length="279" mass="30948">MSGIAAVEVPRPKDWQSFERIVLGALSLKWKNTHFVKNGRDGQSQKGVDIIGEDASGRAIGVQCKHTKRLDVKVILSEVEKAEKFKGGVFEFYIATSAEHDALVQEKVREESGRRVRQGKFPILLLFWDDIVAALALDKRVFSLHLPGDISPKKPVSGIDSSLYGAWELGYHGGTLKDDLELISGEIGWMGGADPDELYSRIRIVQRRIGHLLPVDDAADIDGMLIELKSYLSSPSGKNYNCVSFIANRAARRIRDASSLLSRKKSLVMDLGVALKRLY</sequence>
<evidence type="ECO:0000313" key="2">
    <source>
        <dbReference type="Proteomes" id="UP000628086"/>
    </source>
</evidence>
<gene>
    <name evidence="1" type="ORF">HU747_05200</name>
</gene>
<proteinExistence type="predicted"/>